<evidence type="ECO:0000256" key="3">
    <source>
        <dbReference type="ARBA" id="ARBA00022448"/>
    </source>
</evidence>
<feature type="transmembrane region" description="Helical" evidence="8">
    <location>
        <begin position="186"/>
        <end position="209"/>
    </location>
</feature>
<reference evidence="9 10" key="1">
    <citation type="submission" date="2019-10" db="EMBL/GenBank/DDBJ databases">
        <title>Description of Paenibacillus terrestris sp. nov.</title>
        <authorList>
            <person name="Carlier A."/>
            <person name="Qi S."/>
        </authorList>
    </citation>
    <scope>NUCLEOTIDE SEQUENCE [LARGE SCALE GENOMIC DNA]</scope>
    <source>
        <strain evidence="9 10">LMG 31458</strain>
    </source>
</reference>
<feature type="transmembrane region" description="Helical" evidence="8">
    <location>
        <begin position="333"/>
        <end position="358"/>
    </location>
</feature>
<proteinExistence type="inferred from homology"/>
<keyword evidence="4" id="KW-0309">Germination</keyword>
<keyword evidence="10" id="KW-1185">Reference proteome</keyword>
<comment type="similarity">
    <text evidence="2">Belongs to the amino acid-polyamine-organocation (APC) superfamily. Spore germination protein (SGP) (TC 2.A.3.9) family.</text>
</comment>
<organism evidence="9 10">
    <name type="scientific">Paenibacillus phytorum</name>
    <dbReference type="NCBI Taxonomy" id="2654977"/>
    <lineage>
        <taxon>Bacteria</taxon>
        <taxon>Bacillati</taxon>
        <taxon>Bacillota</taxon>
        <taxon>Bacilli</taxon>
        <taxon>Bacillales</taxon>
        <taxon>Paenibacillaceae</taxon>
        <taxon>Paenibacillus</taxon>
    </lineage>
</organism>
<evidence type="ECO:0000256" key="1">
    <source>
        <dbReference type="ARBA" id="ARBA00004141"/>
    </source>
</evidence>
<feature type="transmembrane region" description="Helical" evidence="8">
    <location>
        <begin position="124"/>
        <end position="142"/>
    </location>
</feature>
<dbReference type="EMBL" id="WHOA01000141">
    <property type="protein sequence ID" value="NOU73777.1"/>
    <property type="molecule type" value="Genomic_DNA"/>
</dbReference>
<evidence type="ECO:0000256" key="7">
    <source>
        <dbReference type="ARBA" id="ARBA00023136"/>
    </source>
</evidence>
<evidence type="ECO:0000256" key="2">
    <source>
        <dbReference type="ARBA" id="ARBA00007998"/>
    </source>
</evidence>
<comment type="caution">
    <text evidence="9">The sequence shown here is derived from an EMBL/GenBank/DDBJ whole genome shotgun (WGS) entry which is preliminary data.</text>
</comment>
<evidence type="ECO:0000256" key="4">
    <source>
        <dbReference type="ARBA" id="ARBA00022544"/>
    </source>
</evidence>
<dbReference type="PANTHER" id="PTHR34975:SF2">
    <property type="entry name" value="SPORE GERMINATION PROTEIN A2"/>
    <property type="match status" value="1"/>
</dbReference>
<evidence type="ECO:0000313" key="10">
    <source>
        <dbReference type="Proteomes" id="UP000616779"/>
    </source>
</evidence>
<comment type="subcellular location">
    <subcellularLocation>
        <location evidence="1">Membrane</location>
        <topology evidence="1">Multi-pass membrane protein</topology>
    </subcellularLocation>
</comment>
<gene>
    <name evidence="9" type="ORF">GC098_20630</name>
</gene>
<feature type="transmembrane region" description="Helical" evidence="8">
    <location>
        <begin position="271"/>
        <end position="294"/>
    </location>
</feature>
<name>A0ABX1XYX4_9BACL</name>
<keyword evidence="3" id="KW-0813">Transport</keyword>
<keyword evidence="5 8" id="KW-0812">Transmembrane</keyword>
<feature type="transmembrane region" description="Helical" evidence="8">
    <location>
        <begin position="221"/>
        <end position="243"/>
    </location>
</feature>
<dbReference type="InterPro" id="IPR004761">
    <property type="entry name" value="Spore_GerAB"/>
</dbReference>
<dbReference type="Pfam" id="PF03845">
    <property type="entry name" value="Spore_permease"/>
    <property type="match status" value="1"/>
</dbReference>
<evidence type="ECO:0000256" key="8">
    <source>
        <dbReference type="SAM" id="Phobius"/>
    </source>
</evidence>
<protein>
    <submittedName>
        <fullName evidence="9">GerAB/ArcD/ProY family transporter</fullName>
    </submittedName>
</protein>
<accession>A0ABX1XYX4</accession>
<feature type="transmembrane region" description="Helical" evidence="8">
    <location>
        <begin position="147"/>
        <end position="166"/>
    </location>
</feature>
<keyword evidence="7 8" id="KW-0472">Membrane</keyword>
<evidence type="ECO:0000313" key="9">
    <source>
        <dbReference type="EMBL" id="NOU73777.1"/>
    </source>
</evidence>
<feature type="transmembrane region" description="Helical" evidence="8">
    <location>
        <begin position="306"/>
        <end position="327"/>
    </location>
</feature>
<evidence type="ECO:0000256" key="5">
    <source>
        <dbReference type="ARBA" id="ARBA00022692"/>
    </source>
</evidence>
<dbReference type="Proteomes" id="UP000616779">
    <property type="component" value="Unassembled WGS sequence"/>
</dbReference>
<feature type="transmembrane region" description="Helical" evidence="8">
    <location>
        <begin position="43"/>
        <end position="65"/>
    </location>
</feature>
<sequence length="367" mass="42128">MKETLMRAKLPFYQTTIMANFAQTGVVIISLPRLLSENIGTNGWAALLICSSVAAFNLLLISFVYRLGKGRSIFEISQSALPKFMLVPFFGILTGLWAILGSLVGKEYILILKSLSFPSLHPAYLYILFEVLVFLLLTKGIMSISRLAVLSFYIIIWNFSLMIYAYEDFDLSRMTTFWFKDATHSFKGWLDVYISFLGYELCLLIFPYTNEKTHLIRAFQIANLITTFSYTLTAFVAFGFFSLHQLQHMKFPVLNLLSYVELPFVKRIDDFVFNITLFRVLMTSVLYSWAAIETIKWILPTSNKQWIPYVILTIFPLASLIIIPSALEKTEHWLGLFGFAEVGVAFLLPIFLLVILLINKYRGRNYA</sequence>
<feature type="transmembrane region" description="Helical" evidence="8">
    <location>
        <begin position="12"/>
        <end position="31"/>
    </location>
</feature>
<keyword evidence="6 8" id="KW-1133">Transmembrane helix</keyword>
<feature type="transmembrane region" description="Helical" evidence="8">
    <location>
        <begin position="86"/>
        <end position="104"/>
    </location>
</feature>
<dbReference type="PANTHER" id="PTHR34975">
    <property type="entry name" value="SPORE GERMINATION PROTEIN A2"/>
    <property type="match status" value="1"/>
</dbReference>
<evidence type="ECO:0000256" key="6">
    <source>
        <dbReference type="ARBA" id="ARBA00022989"/>
    </source>
</evidence>